<dbReference type="FunFam" id="3.20.20.300:FF:000006">
    <property type="entry name" value="Beta-glucosidase H"/>
    <property type="match status" value="1"/>
</dbReference>
<dbReference type="SUPFAM" id="SSF51445">
    <property type="entry name" value="(Trans)glycosidases"/>
    <property type="match status" value="1"/>
</dbReference>
<feature type="domain" description="PA14" evidence="15">
    <location>
        <begin position="407"/>
        <end position="568"/>
    </location>
</feature>
<dbReference type="Proteomes" id="UP000235786">
    <property type="component" value="Unassembled WGS sequence"/>
</dbReference>
<protein>
    <recommendedName>
        <fullName evidence="11">Probable beta-glucosidase I</fullName>
        <ecNumber evidence="4">3.2.1.21</ecNumber>
    </recommendedName>
    <alternativeName>
        <fullName evidence="12">Beta-D-glucoside glucohydrolase I</fullName>
    </alternativeName>
    <alternativeName>
        <fullName evidence="13">Cellobiase I</fullName>
    </alternativeName>
    <alternativeName>
        <fullName evidence="14">Gentiobiase I</fullName>
    </alternativeName>
</protein>
<dbReference type="Gene3D" id="3.20.20.300">
    <property type="entry name" value="Glycoside hydrolase, family 3, N-terminal domain"/>
    <property type="match status" value="1"/>
</dbReference>
<evidence type="ECO:0000256" key="4">
    <source>
        <dbReference type="ARBA" id="ARBA00012744"/>
    </source>
</evidence>
<dbReference type="InterPro" id="IPR026891">
    <property type="entry name" value="Fn3-like"/>
</dbReference>
<evidence type="ECO:0000256" key="9">
    <source>
        <dbReference type="ARBA" id="ARBA00023295"/>
    </source>
</evidence>
<dbReference type="InterPro" id="IPR013783">
    <property type="entry name" value="Ig-like_fold"/>
</dbReference>
<dbReference type="InterPro" id="IPR037524">
    <property type="entry name" value="PA14/GLEYA"/>
</dbReference>
<dbReference type="PROSITE" id="PS51820">
    <property type="entry name" value="PA14"/>
    <property type="match status" value="1"/>
</dbReference>
<evidence type="ECO:0000256" key="3">
    <source>
        <dbReference type="ARBA" id="ARBA00005336"/>
    </source>
</evidence>
<evidence type="ECO:0000256" key="6">
    <source>
        <dbReference type="ARBA" id="ARBA00023001"/>
    </source>
</evidence>
<evidence type="ECO:0000259" key="15">
    <source>
        <dbReference type="PROSITE" id="PS51820"/>
    </source>
</evidence>
<dbReference type="InterPro" id="IPR002772">
    <property type="entry name" value="Glyco_hydro_3_C"/>
</dbReference>
<keyword evidence="6" id="KW-0136">Cellulose degradation</keyword>
<keyword evidence="10" id="KW-0624">Polysaccharide degradation</keyword>
<dbReference type="SMART" id="SM01217">
    <property type="entry name" value="Fn3_like"/>
    <property type="match status" value="1"/>
</dbReference>
<dbReference type="PRINTS" id="PR00133">
    <property type="entry name" value="GLHYDRLASE3"/>
</dbReference>
<dbReference type="InterPro" id="IPR036962">
    <property type="entry name" value="Glyco_hydro_3_N_sf"/>
</dbReference>
<evidence type="ECO:0000313" key="17">
    <source>
        <dbReference type="Proteomes" id="UP000235786"/>
    </source>
</evidence>
<name>A0A2J6QZH1_HYAVF</name>
<dbReference type="Gene3D" id="2.60.120.260">
    <property type="entry name" value="Galactose-binding domain-like"/>
    <property type="match status" value="1"/>
</dbReference>
<dbReference type="SUPFAM" id="SSF52279">
    <property type="entry name" value="Beta-D-glucan exohydrolase, C-terminal domain"/>
    <property type="match status" value="1"/>
</dbReference>
<dbReference type="InterPro" id="IPR001764">
    <property type="entry name" value="Glyco_hydro_3_N"/>
</dbReference>
<keyword evidence="5 16" id="KW-0378">Hydrolase</keyword>
<dbReference type="EC" id="3.2.1.21" evidence="4"/>
<evidence type="ECO:0000256" key="2">
    <source>
        <dbReference type="ARBA" id="ARBA00004987"/>
    </source>
</evidence>
<keyword evidence="7" id="KW-0325">Glycoprotein</keyword>
<evidence type="ECO:0000256" key="1">
    <source>
        <dbReference type="ARBA" id="ARBA00000448"/>
    </source>
</evidence>
<dbReference type="GO" id="GO:0008422">
    <property type="term" value="F:beta-glucosidase activity"/>
    <property type="evidence" value="ECO:0007669"/>
    <property type="project" value="UniProtKB-EC"/>
</dbReference>
<organism evidence="16 17">
    <name type="scientific">Hyaloscypha variabilis (strain UAMH 11265 / GT02V1 / F)</name>
    <name type="common">Meliniomyces variabilis</name>
    <dbReference type="NCBI Taxonomy" id="1149755"/>
    <lineage>
        <taxon>Eukaryota</taxon>
        <taxon>Fungi</taxon>
        <taxon>Dikarya</taxon>
        <taxon>Ascomycota</taxon>
        <taxon>Pezizomycotina</taxon>
        <taxon>Leotiomycetes</taxon>
        <taxon>Helotiales</taxon>
        <taxon>Hyaloscyphaceae</taxon>
        <taxon>Hyaloscypha</taxon>
        <taxon>Hyaloscypha variabilis</taxon>
    </lineage>
</organism>
<keyword evidence="8" id="KW-0119">Carbohydrate metabolism</keyword>
<dbReference type="Pfam" id="PF01915">
    <property type="entry name" value="Glyco_hydro_3_C"/>
    <property type="match status" value="1"/>
</dbReference>
<evidence type="ECO:0000256" key="7">
    <source>
        <dbReference type="ARBA" id="ARBA00023180"/>
    </source>
</evidence>
<dbReference type="InterPro" id="IPR017853">
    <property type="entry name" value="GH"/>
</dbReference>
<accession>A0A2J6QZH1</accession>
<sequence>MGDANLPPTPPASLEAFDPETVLSKLTVDEKIGLLSGVDFWHTKAIPRLEVPSIRFSDGPNGVRGTRFFNGAPAACLPCGTALGATWNIPLLVQAGNLLGEEAIAKGAHVLLGPTVNIPRSPLGGRAFESFSEDPVLAGYCAAAIVRGVQQKNIVASIKHFVANDQEHERMAVDSLITQRALREVYLLPFQIAVRDSRPGVFMTSYNKVNGTHVSQHPGILRDILRGEWGWNGAVISDWYGTYSTVEAINAGLDLEMPGPTRWRGPLITHSLISKRISEKTLNERVLEVLKLVNRTRKSGVPSNALEGSKNIPETSDLLRTISAESIVLLKNQNHVLPLRKSKSVAVIGPNAKNPAYCGGGSASLLPYYVVTPFDGISPKVKSLKYSVGCYSHKMLPLLGPSLRTSDGAVGVTFKAFIDPPSVKDRSPVDMIHTVDTNMYLVDYYHPKLTEDLYWAEVEGSFTPDEDGDYEFGLAVFGTGKLYLDGEMLIDNETVQRSGGTFFNVGTVEETGVKYLRAGVTYKLLVEFASGVTSKLTGADGVVSFGAGGIRIGGARVIDPQEEIRKAVDLAKTVEQVVLCIGLNQDWEEEGKDREHMDLPGYTDDLIHAVADANPNTVVVIQSGTPVTMPWVDKVSSIVQAWYGGNETGNAIADVLYGDVNPSGKLPLSIPAHVEDNPAFLNFGSERGRVLYGEDVYVGYRFYEATKRPALFPFGHGLSYTTFKLSQLEVRNDGAMLRIQLLVENTGGCSGSEVIQAYVAQRSPSVKRPRKELKGFKKQYLGVGESKVIEIDLETRYATSFWDEERSMWISEKDTYEVLVGNSSTNTSLKTSFEVKETLWWSGV</sequence>
<evidence type="ECO:0000256" key="11">
    <source>
        <dbReference type="ARBA" id="ARBA00039569"/>
    </source>
</evidence>
<dbReference type="Pfam" id="PF00933">
    <property type="entry name" value="Glyco_hydro_3"/>
    <property type="match status" value="1"/>
</dbReference>
<evidence type="ECO:0000256" key="8">
    <source>
        <dbReference type="ARBA" id="ARBA00023277"/>
    </source>
</evidence>
<dbReference type="FunFam" id="2.60.40.10:FF:000495">
    <property type="entry name" value="Periplasmic beta-glucosidase"/>
    <property type="match status" value="1"/>
</dbReference>
<proteinExistence type="inferred from homology"/>
<dbReference type="Gene3D" id="2.60.40.10">
    <property type="entry name" value="Immunoglobulins"/>
    <property type="match status" value="1"/>
</dbReference>
<evidence type="ECO:0000256" key="13">
    <source>
        <dbReference type="ARBA" id="ARBA00041603"/>
    </source>
</evidence>
<dbReference type="AlphaFoldDB" id="A0A2J6QZH1"/>
<dbReference type="OrthoDB" id="47059at2759"/>
<dbReference type="GO" id="GO:0030245">
    <property type="term" value="P:cellulose catabolic process"/>
    <property type="evidence" value="ECO:0007669"/>
    <property type="project" value="UniProtKB-KW"/>
</dbReference>
<dbReference type="PANTHER" id="PTHR42715">
    <property type="entry name" value="BETA-GLUCOSIDASE"/>
    <property type="match status" value="1"/>
</dbReference>
<keyword evidence="9" id="KW-0326">Glycosidase</keyword>
<dbReference type="EMBL" id="KZ613961">
    <property type="protein sequence ID" value="PMD31663.1"/>
    <property type="molecule type" value="Genomic_DNA"/>
</dbReference>
<evidence type="ECO:0000256" key="10">
    <source>
        <dbReference type="ARBA" id="ARBA00023326"/>
    </source>
</evidence>
<reference evidence="16 17" key="1">
    <citation type="submission" date="2016-04" db="EMBL/GenBank/DDBJ databases">
        <title>A degradative enzymes factory behind the ericoid mycorrhizal symbiosis.</title>
        <authorList>
            <consortium name="DOE Joint Genome Institute"/>
            <person name="Martino E."/>
            <person name="Morin E."/>
            <person name="Grelet G."/>
            <person name="Kuo A."/>
            <person name="Kohler A."/>
            <person name="Daghino S."/>
            <person name="Barry K."/>
            <person name="Choi C."/>
            <person name="Cichocki N."/>
            <person name="Clum A."/>
            <person name="Copeland A."/>
            <person name="Hainaut M."/>
            <person name="Haridas S."/>
            <person name="Labutti K."/>
            <person name="Lindquist E."/>
            <person name="Lipzen A."/>
            <person name="Khouja H.-R."/>
            <person name="Murat C."/>
            <person name="Ohm R."/>
            <person name="Olson A."/>
            <person name="Spatafora J."/>
            <person name="Veneault-Fourrey C."/>
            <person name="Henrissat B."/>
            <person name="Grigoriev I."/>
            <person name="Martin F."/>
            <person name="Perotto S."/>
        </authorList>
    </citation>
    <scope>NUCLEOTIDE SEQUENCE [LARGE SCALE GENOMIC DNA]</scope>
    <source>
        <strain evidence="16 17">F</strain>
    </source>
</reference>
<keyword evidence="17" id="KW-1185">Reference proteome</keyword>
<comment type="pathway">
    <text evidence="2">Glycan metabolism; cellulose degradation.</text>
</comment>
<dbReference type="Pfam" id="PF07691">
    <property type="entry name" value="PA14"/>
    <property type="match status" value="1"/>
</dbReference>
<evidence type="ECO:0000256" key="5">
    <source>
        <dbReference type="ARBA" id="ARBA00022801"/>
    </source>
</evidence>
<comment type="similarity">
    <text evidence="3">Belongs to the glycosyl hydrolase 3 family.</text>
</comment>
<dbReference type="InterPro" id="IPR050288">
    <property type="entry name" value="Cellulose_deg_GH3"/>
</dbReference>
<evidence type="ECO:0000256" key="12">
    <source>
        <dbReference type="ARBA" id="ARBA00041279"/>
    </source>
</evidence>
<dbReference type="InterPro" id="IPR011658">
    <property type="entry name" value="PA14_dom"/>
</dbReference>
<evidence type="ECO:0000313" key="16">
    <source>
        <dbReference type="EMBL" id="PMD31663.1"/>
    </source>
</evidence>
<dbReference type="Pfam" id="PF14310">
    <property type="entry name" value="Fn3-like"/>
    <property type="match status" value="1"/>
</dbReference>
<evidence type="ECO:0000256" key="14">
    <source>
        <dbReference type="ARBA" id="ARBA00041809"/>
    </source>
</evidence>
<dbReference type="STRING" id="1149755.A0A2J6QZH1"/>
<dbReference type="SMART" id="SM00758">
    <property type="entry name" value="PA14"/>
    <property type="match status" value="1"/>
</dbReference>
<dbReference type="Gene3D" id="3.40.50.1700">
    <property type="entry name" value="Glycoside hydrolase family 3 C-terminal domain"/>
    <property type="match status" value="1"/>
</dbReference>
<gene>
    <name evidence="16" type="ORF">L207DRAFT_558468</name>
</gene>
<dbReference type="PANTHER" id="PTHR42715:SF27">
    <property type="entry name" value="BETA-GLUCOSIDASE-RELATED"/>
    <property type="match status" value="1"/>
</dbReference>
<dbReference type="InterPro" id="IPR036881">
    <property type="entry name" value="Glyco_hydro_3_C_sf"/>
</dbReference>
<comment type="catalytic activity">
    <reaction evidence="1">
        <text>Hydrolysis of terminal, non-reducing beta-D-glucosyl residues with release of beta-D-glucose.</text>
        <dbReference type="EC" id="3.2.1.21"/>
    </reaction>
</comment>